<name>A0A829F0X3_ENTFC</name>
<evidence type="ECO:0000313" key="2">
    <source>
        <dbReference type="Proteomes" id="UP000013834"/>
    </source>
</evidence>
<organism evidence="1 2">
    <name type="scientific">Enterococcus faecium EnGen0180</name>
    <dbReference type="NCBI Taxonomy" id="1157475"/>
    <lineage>
        <taxon>Bacteria</taxon>
        <taxon>Bacillati</taxon>
        <taxon>Bacillota</taxon>
        <taxon>Bacilli</taxon>
        <taxon>Lactobacillales</taxon>
        <taxon>Enterococcaceae</taxon>
        <taxon>Enterococcus</taxon>
    </lineage>
</organism>
<dbReference type="AlphaFoldDB" id="A0A829F0X3"/>
<dbReference type="Proteomes" id="UP000013834">
    <property type="component" value="Unassembled WGS sequence"/>
</dbReference>
<proteinExistence type="predicted"/>
<evidence type="ECO:0000313" key="1">
    <source>
        <dbReference type="EMBL" id="EOG22829.1"/>
    </source>
</evidence>
<accession>A0A829F0X3</accession>
<reference evidence="1 2" key="1">
    <citation type="submission" date="2013-02" db="EMBL/GenBank/DDBJ databases">
        <title>The Genome Sequence of Enterococcus faecium VRE_84.</title>
        <authorList>
            <consortium name="The Broad Institute Genome Sequencing Platform"/>
            <consortium name="The Broad Institute Genome Sequencing Center for Infectious Disease"/>
            <person name="Earl A.M."/>
            <person name="Gilmore M.S."/>
            <person name="Lebreton F."/>
            <person name="Hammerum A.M."/>
            <person name="Jensen L.B."/>
            <person name="Guardabassi L."/>
            <person name="Walker B."/>
            <person name="Young S.K."/>
            <person name="Zeng Q."/>
            <person name="Gargeya S."/>
            <person name="Fitzgerald M."/>
            <person name="Haas B."/>
            <person name="Abouelleil A."/>
            <person name="Alvarado L."/>
            <person name="Arachchi H.M."/>
            <person name="Berlin A.M."/>
            <person name="Chapman S.B."/>
            <person name="Dewar J."/>
            <person name="Goldberg J."/>
            <person name="Griggs A."/>
            <person name="Gujja S."/>
            <person name="Hansen M."/>
            <person name="Howarth C."/>
            <person name="Imamovic A."/>
            <person name="Larimer J."/>
            <person name="McCowan C."/>
            <person name="Murphy C."/>
            <person name="Neiman D."/>
            <person name="Pearson M."/>
            <person name="Priest M."/>
            <person name="Roberts A."/>
            <person name="Saif S."/>
            <person name="Shea T."/>
            <person name="Sisk P."/>
            <person name="Sykes S."/>
            <person name="Wortman J."/>
            <person name="Nusbaum C."/>
            <person name="Birren B."/>
        </authorList>
    </citation>
    <scope>NUCLEOTIDE SEQUENCE [LARGE SCALE GENOMIC DNA]</scope>
    <source>
        <strain evidence="1 2">VRE 84</strain>
    </source>
</reference>
<sequence>MNAFQNHIPSISHKPWVKYHDLKFNILSKFQELLLKKNKEIQ</sequence>
<protein>
    <submittedName>
        <fullName evidence="1">Uncharacterized protein</fullName>
    </submittedName>
</protein>
<comment type="caution">
    <text evidence="1">The sequence shown here is derived from an EMBL/GenBank/DDBJ whole genome shotgun (WGS) entry which is preliminary data.</text>
</comment>
<dbReference type="EMBL" id="AIVF01000051">
    <property type="protein sequence ID" value="EOG22829.1"/>
    <property type="molecule type" value="Genomic_DNA"/>
</dbReference>
<gene>
    <name evidence="1" type="ORF">SMG_02624</name>
</gene>